<evidence type="ECO:0000313" key="2">
    <source>
        <dbReference type="Proteomes" id="UP001310290"/>
    </source>
</evidence>
<name>A0ABU8AK87_9ACTN</name>
<evidence type="ECO:0000313" key="1">
    <source>
        <dbReference type="EMBL" id="MEH0634064.1"/>
    </source>
</evidence>
<sequence length="210" mass="23125">MSTMTMGTMGLTDLNDLNDLHDLNNLSDLNDLNDLNDLAVLTGGPATRSGLALDLPARLLDEEFGQSRVWRFEDFDFPATLTHEPTRRFLRDMGLPEDHGFFQLDTDIPLPTLAEYGANQCSGESVRGRLPDRAAHLIRLGHFVEGSSLVVDGTTGAILNWSEPESTLSPLDADLSTLAFTLWLLHREKREGTATGCWVETLRNKACAGL</sequence>
<dbReference type="Proteomes" id="UP001310290">
    <property type="component" value="Unassembled WGS sequence"/>
</dbReference>
<gene>
    <name evidence="1" type="ORF">QBA35_11930</name>
</gene>
<dbReference type="RefSeq" id="WP_334658505.1">
    <property type="nucleotide sequence ID" value="NZ_JARULZ010000001.1"/>
</dbReference>
<comment type="caution">
    <text evidence="1">The sequence shown here is derived from an EMBL/GenBank/DDBJ whole genome shotgun (WGS) entry which is preliminary data.</text>
</comment>
<dbReference type="EMBL" id="JARULZ010000001">
    <property type="protein sequence ID" value="MEH0634064.1"/>
    <property type="molecule type" value="Genomic_DNA"/>
</dbReference>
<keyword evidence="2" id="KW-1185">Reference proteome</keyword>
<reference evidence="1" key="1">
    <citation type="submission" date="2023-04" db="EMBL/GenBank/DDBJ databases">
        <title>Genomic diversity of scab-causing Streptomyces spp. in the province of Quebec, Canada.</title>
        <authorList>
            <person name="Biessy A."/>
            <person name="Cadieux M."/>
            <person name="Ciotola M."/>
            <person name="Filion M."/>
        </authorList>
    </citation>
    <scope>NUCLEOTIDE SEQUENCE</scope>
    <source>
        <strain evidence="1">B21-115</strain>
    </source>
</reference>
<dbReference type="InterPro" id="IPR025851">
    <property type="entry name" value="SUKH-4"/>
</dbReference>
<accession>A0ABU8AK87</accession>
<protein>
    <submittedName>
        <fullName evidence="1">SUKH-4 family immunity protein</fullName>
    </submittedName>
</protein>
<proteinExistence type="predicted"/>
<dbReference type="Pfam" id="PF14435">
    <property type="entry name" value="SUKH-4"/>
    <property type="match status" value="1"/>
</dbReference>
<organism evidence="1 2">
    <name type="scientific">Streptomyces bottropensis</name>
    <dbReference type="NCBI Taxonomy" id="42235"/>
    <lineage>
        <taxon>Bacteria</taxon>
        <taxon>Bacillati</taxon>
        <taxon>Actinomycetota</taxon>
        <taxon>Actinomycetes</taxon>
        <taxon>Kitasatosporales</taxon>
        <taxon>Streptomycetaceae</taxon>
        <taxon>Streptomyces</taxon>
    </lineage>
</organism>